<dbReference type="InterPro" id="IPR001867">
    <property type="entry name" value="OmpR/PhoB-type_DNA-bd"/>
</dbReference>
<feature type="domain" description="Response regulatory" evidence="8">
    <location>
        <begin position="11"/>
        <end position="124"/>
    </location>
</feature>
<dbReference type="SUPFAM" id="SSF52172">
    <property type="entry name" value="CheY-like"/>
    <property type="match status" value="1"/>
</dbReference>
<dbReference type="SMART" id="SM00862">
    <property type="entry name" value="Trans_reg_C"/>
    <property type="match status" value="1"/>
</dbReference>
<dbReference type="InterPro" id="IPR036388">
    <property type="entry name" value="WH-like_DNA-bd_sf"/>
</dbReference>
<dbReference type="Gene3D" id="1.10.10.10">
    <property type="entry name" value="Winged helix-like DNA-binding domain superfamily/Winged helix DNA-binding domain"/>
    <property type="match status" value="1"/>
</dbReference>
<accession>A0A1J5TPX9</accession>
<proteinExistence type="predicted"/>
<dbReference type="Gene3D" id="3.40.50.2300">
    <property type="match status" value="1"/>
</dbReference>
<keyword evidence="3" id="KW-0597">Phosphoprotein</keyword>
<comment type="caution">
    <text evidence="10">The sequence shown here is derived from an EMBL/GenBank/DDBJ whole genome shotgun (WGS) entry which is preliminary data.</text>
</comment>
<dbReference type="FunFam" id="3.40.50.2300:FF:000001">
    <property type="entry name" value="DNA-binding response regulator PhoB"/>
    <property type="match status" value="1"/>
</dbReference>
<dbReference type="EMBL" id="MLJW01000003">
    <property type="protein sequence ID" value="OIR18381.1"/>
    <property type="molecule type" value="Genomic_DNA"/>
</dbReference>
<keyword evidence="6" id="KW-0238">DNA-binding</keyword>
<reference evidence="10" key="1">
    <citation type="submission" date="2016-10" db="EMBL/GenBank/DDBJ databases">
        <title>Sequence of Gallionella enrichment culture.</title>
        <authorList>
            <person name="Poehlein A."/>
            <person name="Muehling M."/>
            <person name="Daniel R."/>
        </authorList>
    </citation>
    <scope>NUCLEOTIDE SEQUENCE</scope>
</reference>
<dbReference type="PANTHER" id="PTHR48111">
    <property type="entry name" value="REGULATOR OF RPOS"/>
    <property type="match status" value="1"/>
</dbReference>
<dbReference type="GO" id="GO:0006355">
    <property type="term" value="P:regulation of DNA-templated transcription"/>
    <property type="evidence" value="ECO:0007669"/>
    <property type="project" value="InterPro"/>
</dbReference>
<dbReference type="InterPro" id="IPR001789">
    <property type="entry name" value="Sig_transdc_resp-reg_receiver"/>
</dbReference>
<sequence length="236" mass="26277">MCNKGMSMGEKILLIDDDVELIEMVRDYMTREGFDVTLAHDGTTGVREALNGHYAIAVIDVMMPDINGIEVLRRIRKESSMPILMLTARGDDTDRIVGLELGADDYVPKPCTTRELAARIRAILKRAGGKGDGTPRSTLKVGALTVWPEKRKAEWDGQPVDLTSTEFSLLEALLRNAGQVVSKEELSELGLGKPLSRFDRAIDMHMCNIRQKLGELPDGRSCIQTIIRKGYMFIKE</sequence>
<keyword evidence="7" id="KW-0804">Transcription</keyword>
<dbReference type="GO" id="GO:0000156">
    <property type="term" value="F:phosphorelay response regulator activity"/>
    <property type="evidence" value="ECO:0007669"/>
    <property type="project" value="TreeGrafter"/>
</dbReference>
<keyword evidence="2" id="KW-0963">Cytoplasm</keyword>
<evidence type="ECO:0000259" key="8">
    <source>
        <dbReference type="PROSITE" id="PS50110"/>
    </source>
</evidence>
<dbReference type="InterPro" id="IPR058124">
    <property type="entry name" value="CpxR-like_REC"/>
</dbReference>
<dbReference type="SUPFAM" id="SSF46894">
    <property type="entry name" value="C-terminal effector domain of the bipartite response regulators"/>
    <property type="match status" value="1"/>
</dbReference>
<keyword evidence="5" id="KW-0805">Transcription regulation</keyword>
<dbReference type="Gene3D" id="6.10.250.690">
    <property type="match status" value="1"/>
</dbReference>
<dbReference type="CDD" id="cd00383">
    <property type="entry name" value="trans_reg_C"/>
    <property type="match status" value="1"/>
</dbReference>
<dbReference type="PANTHER" id="PTHR48111:SF39">
    <property type="entry name" value="TRANSCRIPTIONAL REGULATORY PROTEIN CPXR"/>
    <property type="match status" value="1"/>
</dbReference>
<evidence type="ECO:0000256" key="7">
    <source>
        <dbReference type="ARBA" id="ARBA00023163"/>
    </source>
</evidence>
<dbReference type="AlphaFoldDB" id="A0A1J5TPX9"/>
<dbReference type="Pfam" id="PF00072">
    <property type="entry name" value="Response_reg"/>
    <property type="match status" value="1"/>
</dbReference>
<dbReference type="SMART" id="SM00448">
    <property type="entry name" value="REC"/>
    <property type="match status" value="1"/>
</dbReference>
<name>A0A1J5TPX9_9ZZZZ</name>
<evidence type="ECO:0000256" key="5">
    <source>
        <dbReference type="ARBA" id="ARBA00023015"/>
    </source>
</evidence>
<feature type="domain" description="OmpR/PhoB-type" evidence="9">
    <location>
        <begin position="136"/>
        <end position="235"/>
    </location>
</feature>
<evidence type="ECO:0000256" key="4">
    <source>
        <dbReference type="ARBA" id="ARBA00023012"/>
    </source>
</evidence>
<comment type="subcellular location">
    <subcellularLocation>
        <location evidence="1">Cytoplasm</location>
    </subcellularLocation>
</comment>
<dbReference type="GO" id="GO:0032993">
    <property type="term" value="C:protein-DNA complex"/>
    <property type="evidence" value="ECO:0007669"/>
    <property type="project" value="TreeGrafter"/>
</dbReference>
<gene>
    <name evidence="10" type="primary">cpxR_1</name>
    <name evidence="10" type="ORF">GALL_17100</name>
</gene>
<dbReference type="GO" id="GO:0000976">
    <property type="term" value="F:transcription cis-regulatory region binding"/>
    <property type="evidence" value="ECO:0007669"/>
    <property type="project" value="TreeGrafter"/>
</dbReference>
<dbReference type="PROSITE" id="PS50110">
    <property type="entry name" value="RESPONSE_REGULATORY"/>
    <property type="match status" value="1"/>
</dbReference>
<evidence type="ECO:0000259" key="9">
    <source>
        <dbReference type="PROSITE" id="PS51755"/>
    </source>
</evidence>
<dbReference type="CDD" id="cd17623">
    <property type="entry name" value="REC_OmpR_CpxR"/>
    <property type="match status" value="1"/>
</dbReference>
<dbReference type="InterPro" id="IPR039420">
    <property type="entry name" value="WalR-like"/>
</dbReference>
<dbReference type="GO" id="GO:0005829">
    <property type="term" value="C:cytosol"/>
    <property type="evidence" value="ECO:0007669"/>
    <property type="project" value="TreeGrafter"/>
</dbReference>
<protein>
    <submittedName>
        <fullName evidence="10">Transcriptional regulatory protein CpxR</fullName>
    </submittedName>
</protein>
<evidence type="ECO:0000256" key="2">
    <source>
        <dbReference type="ARBA" id="ARBA00022490"/>
    </source>
</evidence>
<dbReference type="Pfam" id="PF00486">
    <property type="entry name" value="Trans_reg_C"/>
    <property type="match status" value="1"/>
</dbReference>
<evidence type="ECO:0000256" key="1">
    <source>
        <dbReference type="ARBA" id="ARBA00004496"/>
    </source>
</evidence>
<keyword evidence="4" id="KW-0902">Two-component regulatory system</keyword>
<evidence type="ECO:0000313" key="10">
    <source>
        <dbReference type="EMBL" id="OIR18381.1"/>
    </source>
</evidence>
<evidence type="ECO:0000256" key="6">
    <source>
        <dbReference type="ARBA" id="ARBA00023125"/>
    </source>
</evidence>
<dbReference type="PROSITE" id="PS51755">
    <property type="entry name" value="OMPR_PHOB"/>
    <property type="match status" value="1"/>
</dbReference>
<evidence type="ECO:0000256" key="3">
    <source>
        <dbReference type="ARBA" id="ARBA00022553"/>
    </source>
</evidence>
<organism evidence="10">
    <name type="scientific">mine drainage metagenome</name>
    <dbReference type="NCBI Taxonomy" id="410659"/>
    <lineage>
        <taxon>unclassified sequences</taxon>
        <taxon>metagenomes</taxon>
        <taxon>ecological metagenomes</taxon>
    </lineage>
</organism>
<dbReference type="InterPro" id="IPR016032">
    <property type="entry name" value="Sig_transdc_resp-reg_C-effctor"/>
</dbReference>
<dbReference type="InterPro" id="IPR011006">
    <property type="entry name" value="CheY-like_superfamily"/>
</dbReference>